<feature type="transmembrane region" description="Helical" evidence="7">
    <location>
        <begin position="53"/>
        <end position="72"/>
    </location>
</feature>
<feature type="transmembrane region" description="Helical" evidence="7">
    <location>
        <begin position="12"/>
        <end position="33"/>
    </location>
</feature>
<accession>A0A840CNQ6</accession>
<evidence type="ECO:0000313" key="10">
    <source>
        <dbReference type="Proteomes" id="UP000555103"/>
    </source>
</evidence>
<gene>
    <name evidence="9" type="ORF">GGR21_002211</name>
</gene>
<comment type="subcellular location">
    <subcellularLocation>
        <location evidence="1">Membrane</location>
        <topology evidence="1">Multi-pass membrane protein</topology>
    </subcellularLocation>
</comment>
<dbReference type="Proteomes" id="UP000555103">
    <property type="component" value="Unassembled WGS sequence"/>
</dbReference>
<dbReference type="PANTHER" id="PTHR30576:SF0">
    <property type="entry name" value="UNDECAPRENYL-PHOSPHATE N-ACETYLGALACTOSAMINYL 1-PHOSPHATE TRANSFERASE-RELATED"/>
    <property type="match status" value="1"/>
</dbReference>
<evidence type="ECO:0000256" key="4">
    <source>
        <dbReference type="ARBA" id="ARBA00022692"/>
    </source>
</evidence>
<reference evidence="9 10" key="1">
    <citation type="submission" date="2020-08" db="EMBL/GenBank/DDBJ databases">
        <title>Genomic Encyclopedia of Type Strains, Phase IV (KMG-IV): sequencing the most valuable type-strain genomes for metagenomic binning, comparative biology and taxonomic classification.</title>
        <authorList>
            <person name="Goeker M."/>
        </authorList>
    </citation>
    <scope>NUCLEOTIDE SEQUENCE [LARGE SCALE GENOMIC DNA]</scope>
    <source>
        <strain evidence="9 10">DSM 104969</strain>
    </source>
</reference>
<dbReference type="RefSeq" id="WP_183307213.1">
    <property type="nucleotide sequence ID" value="NZ_JACIEP010000007.1"/>
</dbReference>
<evidence type="ECO:0000256" key="3">
    <source>
        <dbReference type="ARBA" id="ARBA00022679"/>
    </source>
</evidence>
<keyword evidence="6 7" id="KW-0472">Membrane</keyword>
<dbReference type="InterPro" id="IPR017475">
    <property type="entry name" value="EPS_sugar_tfrase"/>
</dbReference>
<evidence type="ECO:0000256" key="2">
    <source>
        <dbReference type="ARBA" id="ARBA00006464"/>
    </source>
</evidence>
<feature type="domain" description="Bacterial sugar transferase" evidence="8">
    <location>
        <begin position="279"/>
        <end position="463"/>
    </location>
</feature>
<feature type="transmembrane region" description="Helical" evidence="7">
    <location>
        <begin position="284"/>
        <end position="306"/>
    </location>
</feature>
<proteinExistence type="inferred from homology"/>
<keyword evidence="4 7" id="KW-0812">Transmembrane</keyword>
<keyword evidence="3 9" id="KW-0808">Transferase</keyword>
<evidence type="ECO:0000313" key="9">
    <source>
        <dbReference type="EMBL" id="MBB4036309.1"/>
    </source>
</evidence>
<comment type="caution">
    <text evidence="9">The sequence shown here is derived from an EMBL/GenBank/DDBJ whole genome shotgun (WGS) entry which is preliminary data.</text>
</comment>
<dbReference type="NCBIfam" id="TIGR03023">
    <property type="entry name" value="WcaJ_sugtrans"/>
    <property type="match status" value="1"/>
</dbReference>
<sequence>MDVKDRKEGYGYLIDWIIRFGDLLLINSFFLLAFNIFSENEVITSQLQYKEKVIAFLIINLCYFFTSSFVHFQISSNIIFLEKIVQQSSVFIALYAVFVTVSLSLFGVINLSILVWLTGFFILGTFFVGWHILFRIALKSYRKRGYNFRHVIIIGGGTNGEKAYETLMSSDFGYKILGFFDDDENQRDSLPNYLGKISDIEAFIENNRVDDLFCTVIDREESYISNLIRISEKNMIRFQLIPGFYKYFKRKASLQFIGSTPVLRLRYEPLQYFSNRFVKRAFDIVVSSLFLITLFPFIYLIFGLLIKRESSGPIIFKQKRTGIKGKEFNCYKFRSMRQNKEANKLQATKNDPRVTKIGAFMRKTSIDELPQFINVLKNDMSIVGPRPHMLQHTALYSSLIDRFMVRHLVKPGITGWAQVTGCRGETKTVEEMEMRVIKDVWYLENWTFFLDLKIIFLTVYNAIKGEEKAF</sequence>
<keyword evidence="5 7" id="KW-1133">Transmembrane helix</keyword>
<dbReference type="PANTHER" id="PTHR30576">
    <property type="entry name" value="COLANIC BIOSYNTHESIS UDP-GLUCOSE LIPID CARRIER TRANSFERASE"/>
    <property type="match status" value="1"/>
</dbReference>
<feature type="transmembrane region" description="Helical" evidence="7">
    <location>
        <begin position="84"/>
        <end position="107"/>
    </location>
</feature>
<evidence type="ECO:0000256" key="7">
    <source>
        <dbReference type="SAM" id="Phobius"/>
    </source>
</evidence>
<comment type="similarity">
    <text evidence="2">Belongs to the bacterial sugar transferase family.</text>
</comment>
<organism evidence="9 10">
    <name type="scientific">Dysgonomonas hofstadii</name>
    <dbReference type="NCBI Taxonomy" id="637886"/>
    <lineage>
        <taxon>Bacteria</taxon>
        <taxon>Pseudomonadati</taxon>
        <taxon>Bacteroidota</taxon>
        <taxon>Bacteroidia</taxon>
        <taxon>Bacteroidales</taxon>
        <taxon>Dysgonomonadaceae</taxon>
        <taxon>Dysgonomonas</taxon>
    </lineage>
</organism>
<dbReference type="GO" id="GO:0016020">
    <property type="term" value="C:membrane"/>
    <property type="evidence" value="ECO:0007669"/>
    <property type="project" value="UniProtKB-SubCell"/>
</dbReference>
<dbReference type="AlphaFoldDB" id="A0A840CNQ6"/>
<evidence type="ECO:0000256" key="1">
    <source>
        <dbReference type="ARBA" id="ARBA00004141"/>
    </source>
</evidence>
<dbReference type="EMBL" id="JACIEP010000007">
    <property type="protein sequence ID" value="MBB4036309.1"/>
    <property type="molecule type" value="Genomic_DNA"/>
</dbReference>
<keyword evidence="10" id="KW-1185">Reference proteome</keyword>
<evidence type="ECO:0000256" key="6">
    <source>
        <dbReference type="ARBA" id="ARBA00023136"/>
    </source>
</evidence>
<dbReference type="InterPro" id="IPR017473">
    <property type="entry name" value="Undecaprenyl-P_gluc_Ptfrase"/>
</dbReference>
<evidence type="ECO:0000256" key="5">
    <source>
        <dbReference type="ARBA" id="ARBA00022989"/>
    </source>
</evidence>
<dbReference type="NCBIfam" id="TIGR03025">
    <property type="entry name" value="EPS_sugtrans"/>
    <property type="match status" value="1"/>
</dbReference>
<dbReference type="Pfam" id="PF13727">
    <property type="entry name" value="CoA_binding_3"/>
    <property type="match status" value="1"/>
</dbReference>
<dbReference type="Pfam" id="PF02397">
    <property type="entry name" value="Bac_transf"/>
    <property type="match status" value="1"/>
</dbReference>
<feature type="transmembrane region" description="Helical" evidence="7">
    <location>
        <begin position="113"/>
        <end position="134"/>
    </location>
</feature>
<dbReference type="InterPro" id="IPR003362">
    <property type="entry name" value="Bact_transf"/>
</dbReference>
<dbReference type="GO" id="GO:0016780">
    <property type="term" value="F:phosphotransferase activity, for other substituted phosphate groups"/>
    <property type="evidence" value="ECO:0007669"/>
    <property type="project" value="TreeGrafter"/>
</dbReference>
<protein>
    <submittedName>
        <fullName evidence="9">Putative colanic acid biosynthesis UDP-glucose lipid carrier transferase</fullName>
    </submittedName>
</protein>
<evidence type="ECO:0000259" key="8">
    <source>
        <dbReference type="Pfam" id="PF02397"/>
    </source>
</evidence>
<name>A0A840CNQ6_9BACT</name>
<dbReference type="Gene3D" id="3.40.50.720">
    <property type="entry name" value="NAD(P)-binding Rossmann-like Domain"/>
    <property type="match status" value="1"/>
</dbReference>